<dbReference type="InterPro" id="IPR028994">
    <property type="entry name" value="Integrin_alpha_N"/>
</dbReference>
<dbReference type="PANTHER" id="PTHR43118">
    <property type="entry name" value="RHAMNOGALACTURONAN LYASE (EUROFUNG)"/>
    <property type="match status" value="1"/>
</dbReference>
<accession>A0ABX2AQS4</accession>
<dbReference type="InterPro" id="IPR026444">
    <property type="entry name" value="Secre_tail"/>
</dbReference>
<feature type="chain" id="PRO_5047505169" evidence="1">
    <location>
        <begin position="23"/>
        <end position="861"/>
    </location>
</feature>
<sequence length="861" mass="94469">MSKSTKLSLALLLGLGFNSGFAQNTPVSQMEKLNRGVVSVPAKSGTGRFVSWRMLGTDDENTKFEILRNGLSIKKDISEPTCYVDNKGSVSSEYKIVTWHDGVAADTSEVAKSWNNIYLSLPLDRPAGGKTNDGEYTYSPNDCSVGDVDGDGEYEIILKWDPSNSKDNSHEGYTGNVIFDCYKLDGTKLWRIDLGKNIRAGAHYTQFMVYDFDGDGRAEMICKTAPGSKDGKGYYVNQAATDPEIKSASNTIDWRNTSGKIRGGQEYLTVFNGFTGEAVHTIFYNPNRATTYGGAPSWTFNWDDRSGKTDKEYGNRGERYLATVAHLDGPAKRPSAVMCRGYYTYAFLWAVDFDGNQLRQKWFHSSKSKKQYSVTDINGETKEYTALPPTGNTSGSGTAYGNGNHNISVGDVNGDGRDEIIWGSCAIDHDGKMLYATGYGHGDAIHMSDLVPSNPGLEVFQVHEGAPYGWDIHDAATGMILHSSEGSGDNGRGLAADVIPSTKGFEFWSSNHREMRSCETGRQVSDSKPSVNFRIYWNGTLFDEILDGNKMDEWNGSGFSRVYPAGGKNFYEIASSSTCNGTKNTPNLQADILGDWREELILWDGSDAAHLNIFTTNVPTEFGVPTLMHDHVYRMGVAWQNVAYNQPPHLGYSLPDRFKIQYPKLTDGEFEQSVSLGDTIADIKRAWKYSSAPSLVKYTAPDGTSNVGKFNEWEGFKFKVMSLGTNKYFELKGKPEKMGTYEFVIRSGKSVVDNTERTDTIRIKVLDPSGIENVADMAEPWAVIAGDAIGGSVNVKLNMKSSQTVRLAVYDAAGAQVFGRTYKAPAGGSIMAGGLDRLPAGIYLVKVVSSEGTVVKKITKE</sequence>
<reference evidence="4 5" key="1">
    <citation type="submission" date="2020-05" db="EMBL/GenBank/DDBJ databases">
        <title>Distinct polysaccharide utilization as determinants for interspecies competition between intestinal Prevotella spp.</title>
        <authorList>
            <person name="Galvez E.J.C."/>
            <person name="Iljazovic A."/>
            <person name="Strowig T."/>
        </authorList>
    </citation>
    <scope>NUCLEOTIDE SEQUENCE [LARGE SCALE GENOMIC DNA]</scope>
    <source>
        <strain evidence="4 5">PMUR</strain>
    </source>
</reference>
<evidence type="ECO:0000259" key="2">
    <source>
        <dbReference type="Pfam" id="PF18370"/>
    </source>
</evidence>
<evidence type="ECO:0000313" key="5">
    <source>
        <dbReference type="Proteomes" id="UP000714420"/>
    </source>
</evidence>
<protein>
    <submittedName>
        <fullName evidence="4">T9SS type A sorting domain-containing protein</fullName>
    </submittedName>
</protein>
<dbReference type="Pfam" id="PF18370">
    <property type="entry name" value="RGI_lyase"/>
    <property type="match status" value="1"/>
</dbReference>
<dbReference type="Pfam" id="PF21348">
    <property type="entry name" value="RGL11_C"/>
    <property type="match status" value="1"/>
</dbReference>
<keyword evidence="1" id="KW-0732">Signal</keyword>
<gene>
    <name evidence="4" type="ORF">HPS56_11210</name>
</gene>
<keyword evidence="5" id="KW-1185">Reference proteome</keyword>
<dbReference type="InterPro" id="IPR049366">
    <property type="entry name" value="RGL11_C"/>
</dbReference>
<feature type="domain" description="Rhamnogalacturonan lyase family 11 C-terminal" evidence="3">
    <location>
        <begin position="118"/>
        <end position="656"/>
    </location>
</feature>
<dbReference type="RefSeq" id="WP_172276537.1">
    <property type="nucleotide sequence ID" value="NZ_CASHFH010000012.1"/>
</dbReference>
<proteinExistence type="predicted"/>
<evidence type="ECO:0000256" key="1">
    <source>
        <dbReference type="SAM" id="SignalP"/>
    </source>
</evidence>
<dbReference type="InterPro" id="IPR034641">
    <property type="entry name" value="RGL11"/>
</dbReference>
<comment type="caution">
    <text evidence="4">The sequence shown here is derived from an EMBL/GenBank/DDBJ whole genome shotgun (WGS) entry which is preliminary data.</text>
</comment>
<dbReference type="Gene3D" id="2.60.40.10">
    <property type="entry name" value="Immunoglobulins"/>
    <property type="match status" value="1"/>
</dbReference>
<dbReference type="InterPro" id="IPR013783">
    <property type="entry name" value="Ig-like_fold"/>
</dbReference>
<feature type="signal peptide" evidence="1">
    <location>
        <begin position="1"/>
        <end position="22"/>
    </location>
</feature>
<organism evidence="4 5">
    <name type="scientific">Xylanibacter muris</name>
    <dbReference type="NCBI Taxonomy" id="2736290"/>
    <lineage>
        <taxon>Bacteria</taxon>
        <taxon>Pseudomonadati</taxon>
        <taxon>Bacteroidota</taxon>
        <taxon>Bacteroidia</taxon>
        <taxon>Bacteroidales</taxon>
        <taxon>Prevotellaceae</taxon>
        <taxon>Xylanibacter</taxon>
    </lineage>
</organism>
<name>A0ABX2AQS4_9BACT</name>
<feature type="domain" description="Rhamnogalacturonan I lyase beta-sheet" evidence="2">
    <location>
        <begin position="29"/>
        <end position="114"/>
    </location>
</feature>
<evidence type="ECO:0000259" key="3">
    <source>
        <dbReference type="Pfam" id="PF21348"/>
    </source>
</evidence>
<dbReference type="PANTHER" id="PTHR43118:SF1">
    <property type="entry name" value="RHAMNOGALACTURONAN LYASE (EUROFUNG)"/>
    <property type="match status" value="1"/>
</dbReference>
<dbReference type="CDD" id="cd10318">
    <property type="entry name" value="RGL11"/>
    <property type="match status" value="1"/>
</dbReference>
<evidence type="ECO:0000313" key="4">
    <source>
        <dbReference type="EMBL" id="NPD92897.1"/>
    </source>
</evidence>
<dbReference type="SUPFAM" id="SSF69318">
    <property type="entry name" value="Integrin alpha N-terminal domain"/>
    <property type="match status" value="1"/>
</dbReference>
<dbReference type="EMBL" id="JABKKF010000012">
    <property type="protein sequence ID" value="NPD92897.1"/>
    <property type="molecule type" value="Genomic_DNA"/>
</dbReference>
<dbReference type="Proteomes" id="UP000714420">
    <property type="component" value="Unassembled WGS sequence"/>
</dbReference>
<dbReference type="InterPro" id="IPR041624">
    <property type="entry name" value="RGI_lyase"/>
</dbReference>
<dbReference type="NCBIfam" id="TIGR04183">
    <property type="entry name" value="Por_Secre_tail"/>
    <property type="match status" value="1"/>
</dbReference>